<dbReference type="EMBL" id="CAMGZC010000137">
    <property type="protein sequence ID" value="CAI0643974.1"/>
    <property type="molecule type" value="Genomic_DNA"/>
</dbReference>
<dbReference type="GO" id="GO:0016491">
    <property type="term" value="F:oxidoreductase activity"/>
    <property type="evidence" value="ECO:0007669"/>
    <property type="project" value="UniProtKB-KW"/>
</dbReference>
<keyword evidence="6" id="KW-1185">Reference proteome</keyword>
<keyword evidence="2" id="KW-0285">Flavoprotein</keyword>
<feature type="domain" description="FAD/NAD(P)-binding" evidence="4">
    <location>
        <begin position="121"/>
        <end position="321"/>
    </location>
</feature>
<comment type="similarity">
    <text evidence="1">Belongs to the class-II pyridine nucleotide-disulfide oxidoreductase family.</text>
</comment>
<dbReference type="Gene3D" id="3.50.50.60">
    <property type="entry name" value="FAD/NAD(P)-binding domain"/>
    <property type="match status" value="2"/>
</dbReference>
<keyword evidence="3" id="KW-0560">Oxidoreductase</keyword>
<evidence type="ECO:0000256" key="2">
    <source>
        <dbReference type="ARBA" id="ARBA00022630"/>
    </source>
</evidence>
<comment type="caution">
    <text evidence="5">The sequence shown here is derived from an EMBL/GenBank/DDBJ whole genome shotgun (WGS) entry which is preliminary data.</text>
</comment>
<dbReference type="InterPro" id="IPR050097">
    <property type="entry name" value="Ferredoxin-NADP_redctase_2"/>
</dbReference>
<proteinExistence type="inferred from homology"/>
<reference evidence="5" key="1">
    <citation type="submission" date="2022-08" db="EMBL/GenBank/DDBJ databases">
        <authorList>
            <person name="Giroux E."/>
            <person name="Giroux E."/>
        </authorList>
    </citation>
    <scope>NUCLEOTIDE SEQUENCE</scope>
    <source>
        <strain evidence="5">H1091258</strain>
    </source>
</reference>
<evidence type="ECO:0000259" key="4">
    <source>
        <dbReference type="Pfam" id="PF07992"/>
    </source>
</evidence>
<sequence>MGPTSDPVSATFRHTRIFCTAEPNIFKHNRTNASRRPDSWRRSFRTGTATALSRQLYTSVVFDLGLYRNARAKNMHNVLGFDHVPPPIFRAKARADIQERYSATVTFADVAVTKTTKLDNGLFKAEDAAGKAWFGRKLVLATGVTDITPDIKGYDDCWGHGIFHCLFCHGFEERGSASAGIIGVGMLANVKMATHVGYMARPLAKEIIIYANGNDALASEMSSLPASPFKVDTRKIARLRMGEKTNVIITFEDGTEATEGFLAHAPYTKPNGPFVEQLGLEVAENGDIKTSQPFGETTVSGVYAVGDCGNMIKAVAPAATSGSMCAAGIVVPLQSEPKIELDVEDVEKVLG</sequence>
<dbReference type="GO" id="GO:0097237">
    <property type="term" value="P:cellular response to toxic substance"/>
    <property type="evidence" value="ECO:0007669"/>
    <property type="project" value="UniProtKB-ARBA"/>
</dbReference>
<dbReference type="AlphaFoldDB" id="A0A9W4RM24"/>
<dbReference type="PRINTS" id="PR00469">
    <property type="entry name" value="PNDRDTASEII"/>
</dbReference>
<gene>
    <name evidence="5" type="ORF">CGXH109_LOCUS30869</name>
</gene>
<dbReference type="PANTHER" id="PTHR48105">
    <property type="entry name" value="THIOREDOXIN REDUCTASE 1-RELATED-RELATED"/>
    <property type="match status" value="1"/>
</dbReference>
<dbReference type="SUPFAM" id="SSF51905">
    <property type="entry name" value="FAD/NAD(P)-binding domain"/>
    <property type="match status" value="1"/>
</dbReference>
<organism evidence="5 6">
    <name type="scientific">Colletotrichum noveboracense</name>
    <dbReference type="NCBI Taxonomy" id="2664923"/>
    <lineage>
        <taxon>Eukaryota</taxon>
        <taxon>Fungi</taxon>
        <taxon>Dikarya</taxon>
        <taxon>Ascomycota</taxon>
        <taxon>Pezizomycotina</taxon>
        <taxon>Sordariomycetes</taxon>
        <taxon>Hypocreomycetidae</taxon>
        <taxon>Glomerellales</taxon>
        <taxon>Glomerellaceae</taxon>
        <taxon>Colletotrichum</taxon>
        <taxon>Colletotrichum gloeosporioides species complex</taxon>
    </lineage>
</organism>
<evidence type="ECO:0000256" key="3">
    <source>
        <dbReference type="ARBA" id="ARBA00023002"/>
    </source>
</evidence>
<dbReference type="InterPro" id="IPR023753">
    <property type="entry name" value="FAD/NAD-binding_dom"/>
</dbReference>
<evidence type="ECO:0000313" key="6">
    <source>
        <dbReference type="Proteomes" id="UP001152533"/>
    </source>
</evidence>
<evidence type="ECO:0000313" key="5">
    <source>
        <dbReference type="EMBL" id="CAI0643974.1"/>
    </source>
</evidence>
<dbReference type="Pfam" id="PF07992">
    <property type="entry name" value="Pyr_redox_2"/>
    <property type="match status" value="1"/>
</dbReference>
<protein>
    <recommendedName>
        <fullName evidence="4">FAD/NAD(P)-binding domain-containing protein</fullName>
    </recommendedName>
</protein>
<evidence type="ECO:0000256" key="1">
    <source>
        <dbReference type="ARBA" id="ARBA00009333"/>
    </source>
</evidence>
<dbReference type="InterPro" id="IPR036188">
    <property type="entry name" value="FAD/NAD-bd_sf"/>
</dbReference>
<dbReference type="Proteomes" id="UP001152533">
    <property type="component" value="Unassembled WGS sequence"/>
</dbReference>
<name>A0A9W4RM24_9PEZI</name>
<accession>A0A9W4RM24</accession>